<evidence type="ECO:0000313" key="2">
    <source>
        <dbReference type="Proteomes" id="UP001213039"/>
    </source>
</evidence>
<protein>
    <submittedName>
        <fullName evidence="1">Uncharacterized protein</fullName>
    </submittedName>
</protein>
<keyword evidence="2" id="KW-1185">Reference proteome</keyword>
<sequence>MQKYKANITKINFYIFITQVALLTMALLVWLLIPFGMGIKTSDYNELTKNFSNDEEISKLGQQVAMGTLFSYIGNTLIMIFFVIYISLLRHKLKYGYIFLISWIILFIAFSAVPFFRGTQYLPQIQIVFGGIISAITISIVIHLIWITVQFYIQRKFHYYELYKIHKGRSK</sequence>
<dbReference type="EMBL" id="CP114370">
    <property type="protein sequence ID" value="WBP84076.1"/>
    <property type="molecule type" value="Genomic_DNA"/>
</dbReference>
<name>A0ACD4PHD6_9BACT</name>
<dbReference type="Proteomes" id="UP001213039">
    <property type="component" value="Chromosome"/>
</dbReference>
<evidence type="ECO:0000313" key="1">
    <source>
        <dbReference type="EMBL" id="WBP84076.1"/>
    </source>
</evidence>
<reference evidence="1" key="1">
    <citation type="submission" date="2022-12" db="EMBL/GenBank/DDBJ databases">
        <authorList>
            <consortium name="Asia Pacific Centre for Animal Health"/>
            <person name="Klose S.M."/>
            <person name="Legione A.R."/>
            <person name="Monotti I."/>
            <person name="Bushell R."/>
            <person name="Marenda M.S."/>
            <person name="Sugiyama T."/>
            <person name="Browning G.F."/>
            <person name="Vaz P.K."/>
        </authorList>
    </citation>
    <scope>NUCLEOTIDE SEQUENCE</scope>
    <source>
        <strain evidence="1">Felid995</strain>
    </source>
</reference>
<proteinExistence type="predicted"/>
<accession>A0ACD4PHD6</accession>
<gene>
    <name evidence="1" type="ORF">Me_995_000022</name>
</gene>
<organism evidence="1 2">
    <name type="scientific">Mycoplasmopsis edwardii</name>
    <dbReference type="NCBI Taxonomy" id="53558"/>
    <lineage>
        <taxon>Bacteria</taxon>
        <taxon>Bacillati</taxon>
        <taxon>Mycoplasmatota</taxon>
        <taxon>Mycoplasmoidales</taxon>
        <taxon>Metamycoplasmataceae</taxon>
        <taxon>Mycoplasmopsis</taxon>
    </lineage>
</organism>